<comment type="subcellular location">
    <subcellularLocation>
        <location evidence="1">Membrane</location>
        <topology evidence="1">Single-pass type I membrane protein</topology>
    </subcellularLocation>
</comment>
<dbReference type="Pfam" id="PF00069">
    <property type="entry name" value="Pkinase"/>
    <property type="match status" value="1"/>
</dbReference>
<sequence length="326" mass="37241">MSKKHNQHSGTRILIIPILSFLGFLVLSSFLIVLIIIYCHRRKITKRERNASTETNNLDFLHIMNFDGKIFYEKIMEATEGFDSKYYLREGAYGVVYRADLPTGQIVAVKKIPSSREDEIVNIVLFEREIEALQNVLHRNIVKFYGFCSHAQHCFLVYEFIERGSLRTILMYDRASELGWDKRINMVQAIANALSYMHHDCFPPLIHRDLTSTNILLDANFEAHVSDFDTARLLRPDSTNWTATAGTIGYIPPVVVLEIIMGKHPGNYVSLVFSSSQSELQTPLKDVLDQRLLPPTNWHAQNVISVVALALACLRTNSQLRPTMTQ</sequence>
<dbReference type="InterPro" id="IPR008266">
    <property type="entry name" value="Tyr_kinase_AS"/>
</dbReference>
<keyword evidence="8" id="KW-0732">Signal</keyword>
<dbReference type="AlphaFoldDB" id="A0A059A5X3"/>
<dbReference type="Gene3D" id="3.30.200.20">
    <property type="entry name" value="Phosphorylase Kinase, domain 1"/>
    <property type="match status" value="1"/>
</dbReference>
<gene>
    <name evidence="21" type="ORF">EUGRSUZ_K02403</name>
</gene>
<dbReference type="InParanoid" id="A0A059A5X3"/>
<keyword evidence="11" id="KW-0418">Kinase</keyword>
<evidence type="ECO:0000256" key="19">
    <source>
        <dbReference type="SAM" id="Phobius"/>
    </source>
</evidence>
<evidence type="ECO:0000259" key="20">
    <source>
        <dbReference type="PROSITE" id="PS50011"/>
    </source>
</evidence>
<organism evidence="21">
    <name type="scientific">Eucalyptus grandis</name>
    <name type="common">Flooded gum</name>
    <dbReference type="NCBI Taxonomy" id="71139"/>
    <lineage>
        <taxon>Eukaryota</taxon>
        <taxon>Viridiplantae</taxon>
        <taxon>Streptophyta</taxon>
        <taxon>Embryophyta</taxon>
        <taxon>Tracheophyta</taxon>
        <taxon>Spermatophyta</taxon>
        <taxon>Magnoliopsida</taxon>
        <taxon>eudicotyledons</taxon>
        <taxon>Gunneridae</taxon>
        <taxon>Pentapetalae</taxon>
        <taxon>rosids</taxon>
        <taxon>malvids</taxon>
        <taxon>Myrtales</taxon>
        <taxon>Myrtaceae</taxon>
        <taxon>Myrtoideae</taxon>
        <taxon>Eucalypteae</taxon>
        <taxon>Eucalyptus</taxon>
    </lineage>
</organism>
<evidence type="ECO:0000256" key="17">
    <source>
        <dbReference type="ARBA" id="ARBA00047899"/>
    </source>
</evidence>
<name>A0A059A5X3_EUCGR</name>
<dbReference type="Gene3D" id="1.10.510.10">
    <property type="entry name" value="Transferase(Phosphotransferase) domain 1"/>
    <property type="match status" value="1"/>
</dbReference>
<dbReference type="InterPro" id="IPR000719">
    <property type="entry name" value="Prot_kinase_dom"/>
</dbReference>
<evidence type="ECO:0000256" key="9">
    <source>
        <dbReference type="ARBA" id="ARBA00022737"/>
    </source>
</evidence>
<evidence type="ECO:0000256" key="7">
    <source>
        <dbReference type="ARBA" id="ARBA00022692"/>
    </source>
</evidence>
<dbReference type="GO" id="GO:0004674">
    <property type="term" value="F:protein serine/threonine kinase activity"/>
    <property type="evidence" value="ECO:0007669"/>
    <property type="project" value="UniProtKB-KW"/>
</dbReference>
<evidence type="ECO:0000256" key="18">
    <source>
        <dbReference type="ARBA" id="ARBA00048679"/>
    </source>
</evidence>
<feature type="domain" description="Protein kinase" evidence="20">
    <location>
        <begin position="82"/>
        <end position="326"/>
    </location>
</feature>
<dbReference type="SUPFAM" id="SSF56112">
    <property type="entry name" value="Protein kinase-like (PK-like)"/>
    <property type="match status" value="1"/>
</dbReference>
<dbReference type="FunFam" id="3.30.200.20:FF:000309">
    <property type="entry name" value="Leucine-rich repeat receptor protein kinase MSP1"/>
    <property type="match status" value="1"/>
</dbReference>
<evidence type="ECO:0000256" key="13">
    <source>
        <dbReference type="ARBA" id="ARBA00022989"/>
    </source>
</evidence>
<evidence type="ECO:0000256" key="10">
    <source>
        <dbReference type="ARBA" id="ARBA00022741"/>
    </source>
</evidence>
<keyword evidence="16" id="KW-0325">Glycoprotein</keyword>
<protein>
    <recommendedName>
        <fullName evidence="2">non-specific serine/threonine protein kinase</fullName>
        <ecNumber evidence="2">2.7.11.1</ecNumber>
    </recommendedName>
</protein>
<evidence type="ECO:0000256" key="14">
    <source>
        <dbReference type="ARBA" id="ARBA00023136"/>
    </source>
</evidence>
<accession>A0A059A5X3</accession>
<keyword evidence="5" id="KW-0433">Leucine-rich repeat</keyword>
<keyword evidence="10" id="KW-0547">Nucleotide-binding</keyword>
<evidence type="ECO:0000256" key="5">
    <source>
        <dbReference type="ARBA" id="ARBA00022614"/>
    </source>
</evidence>
<evidence type="ECO:0000256" key="1">
    <source>
        <dbReference type="ARBA" id="ARBA00004479"/>
    </source>
</evidence>
<keyword evidence="15" id="KW-0675">Receptor</keyword>
<dbReference type="PROSITE" id="PS00109">
    <property type="entry name" value="PROTEIN_KINASE_TYR"/>
    <property type="match status" value="1"/>
</dbReference>
<evidence type="ECO:0000256" key="2">
    <source>
        <dbReference type="ARBA" id="ARBA00012513"/>
    </source>
</evidence>
<keyword evidence="7 19" id="KW-0812">Transmembrane</keyword>
<dbReference type="OMA" id="CPRTHNE"/>
<keyword evidence="6" id="KW-0808">Transferase</keyword>
<evidence type="ECO:0000313" key="21">
    <source>
        <dbReference type="EMBL" id="KCW48760.1"/>
    </source>
</evidence>
<keyword evidence="3" id="KW-0723">Serine/threonine-protein kinase</keyword>
<dbReference type="InterPro" id="IPR011009">
    <property type="entry name" value="Kinase-like_dom_sf"/>
</dbReference>
<comment type="catalytic activity">
    <reaction evidence="18">
        <text>L-seryl-[protein] + ATP = O-phospho-L-seryl-[protein] + ADP + H(+)</text>
        <dbReference type="Rhea" id="RHEA:17989"/>
        <dbReference type="Rhea" id="RHEA-COMP:9863"/>
        <dbReference type="Rhea" id="RHEA-COMP:11604"/>
        <dbReference type="ChEBI" id="CHEBI:15378"/>
        <dbReference type="ChEBI" id="CHEBI:29999"/>
        <dbReference type="ChEBI" id="CHEBI:30616"/>
        <dbReference type="ChEBI" id="CHEBI:83421"/>
        <dbReference type="ChEBI" id="CHEBI:456216"/>
        <dbReference type="EC" id="2.7.11.1"/>
    </reaction>
</comment>
<feature type="transmembrane region" description="Helical" evidence="19">
    <location>
        <begin position="12"/>
        <end position="39"/>
    </location>
</feature>
<evidence type="ECO:0000256" key="11">
    <source>
        <dbReference type="ARBA" id="ARBA00022777"/>
    </source>
</evidence>
<proteinExistence type="predicted"/>
<dbReference type="Gramene" id="KCW48760">
    <property type="protein sequence ID" value="KCW48760"/>
    <property type="gene ID" value="EUGRSUZ_K02403"/>
</dbReference>
<evidence type="ECO:0000256" key="12">
    <source>
        <dbReference type="ARBA" id="ARBA00022840"/>
    </source>
</evidence>
<dbReference type="EC" id="2.7.11.1" evidence="2"/>
<reference evidence="21" key="1">
    <citation type="submission" date="2013-07" db="EMBL/GenBank/DDBJ databases">
        <title>The genome of Eucalyptus grandis.</title>
        <authorList>
            <person name="Schmutz J."/>
            <person name="Hayes R."/>
            <person name="Myburg A."/>
            <person name="Tuskan G."/>
            <person name="Grattapaglia D."/>
            <person name="Rokhsar D.S."/>
        </authorList>
    </citation>
    <scope>NUCLEOTIDE SEQUENCE</scope>
    <source>
        <tissue evidence="21">Leaf extractions</tissue>
    </source>
</reference>
<evidence type="ECO:0000256" key="6">
    <source>
        <dbReference type="ARBA" id="ARBA00022679"/>
    </source>
</evidence>
<evidence type="ECO:0000256" key="16">
    <source>
        <dbReference type="ARBA" id="ARBA00023180"/>
    </source>
</evidence>
<dbReference type="GO" id="GO:0016020">
    <property type="term" value="C:membrane"/>
    <property type="evidence" value="ECO:0007669"/>
    <property type="project" value="UniProtKB-SubCell"/>
</dbReference>
<keyword evidence="12" id="KW-0067">ATP-binding</keyword>
<feature type="non-terminal residue" evidence="21">
    <location>
        <position position="326"/>
    </location>
</feature>
<dbReference type="InterPro" id="IPR051420">
    <property type="entry name" value="Ser_Thr_Kinases_DiverseReg"/>
</dbReference>
<keyword evidence="13 19" id="KW-1133">Transmembrane helix</keyword>
<dbReference type="PANTHER" id="PTHR48005:SF70">
    <property type="entry name" value="MDIS1-INTERACTING RECEPTOR LIKE KINASE 2-LIKE"/>
    <property type="match status" value="1"/>
</dbReference>
<evidence type="ECO:0000256" key="3">
    <source>
        <dbReference type="ARBA" id="ARBA00022527"/>
    </source>
</evidence>
<evidence type="ECO:0000256" key="4">
    <source>
        <dbReference type="ARBA" id="ARBA00022553"/>
    </source>
</evidence>
<keyword evidence="9" id="KW-0677">Repeat</keyword>
<dbReference type="EMBL" id="KK198763">
    <property type="protein sequence ID" value="KCW48760.1"/>
    <property type="molecule type" value="Genomic_DNA"/>
</dbReference>
<keyword evidence="14 19" id="KW-0472">Membrane</keyword>
<keyword evidence="4" id="KW-0597">Phosphoprotein</keyword>
<comment type="catalytic activity">
    <reaction evidence="17">
        <text>L-threonyl-[protein] + ATP = O-phospho-L-threonyl-[protein] + ADP + H(+)</text>
        <dbReference type="Rhea" id="RHEA:46608"/>
        <dbReference type="Rhea" id="RHEA-COMP:11060"/>
        <dbReference type="Rhea" id="RHEA-COMP:11605"/>
        <dbReference type="ChEBI" id="CHEBI:15378"/>
        <dbReference type="ChEBI" id="CHEBI:30013"/>
        <dbReference type="ChEBI" id="CHEBI:30616"/>
        <dbReference type="ChEBI" id="CHEBI:61977"/>
        <dbReference type="ChEBI" id="CHEBI:456216"/>
        <dbReference type="EC" id="2.7.11.1"/>
    </reaction>
</comment>
<dbReference type="GO" id="GO:0005524">
    <property type="term" value="F:ATP binding"/>
    <property type="evidence" value="ECO:0007669"/>
    <property type="project" value="UniProtKB-KW"/>
</dbReference>
<dbReference type="GO" id="GO:0004672">
    <property type="term" value="F:protein kinase activity"/>
    <property type="evidence" value="ECO:0000318"/>
    <property type="project" value="GO_Central"/>
</dbReference>
<evidence type="ECO:0000256" key="15">
    <source>
        <dbReference type="ARBA" id="ARBA00023170"/>
    </source>
</evidence>
<dbReference type="PANTHER" id="PTHR48005">
    <property type="entry name" value="LEUCINE RICH REPEAT KINASE 2"/>
    <property type="match status" value="1"/>
</dbReference>
<evidence type="ECO:0000256" key="8">
    <source>
        <dbReference type="ARBA" id="ARBA00022729"/>
    </source>
</evidence>
<dbReference type="PROSITE" id="PS50011">
    <property type="entry name" value="PROTEIN_KINASE_DOM"/>
    <property type="match status" value="1"/>
</dbReference>